<accession>Q4GYI9</accession>
<feature type="compositionally biased region" description="Gly residues" evidence="6">
    <location>
        <begin position="550"/>
        <end position="579"/>
    </location>
</feature>
<feature type="compositionally biased region" description="Polar residues" evidence="6">
    <location>
        <begin position="513"/>
        <end position="529"/>
    </location>
</feature>
<reference evidence="10" key="2">
    <citation type="journal article" date="2005" name="Science">
        <title>The genome of the African trypanosome Trypanosoma brucei.</title>
        <authorList>
            <person name="Berriman M."/>
            <person name="Ghedin E."/>
            <person name="Hertz-Fowler C."/>
            <person name="Blandin G."/>
            <person name="Renauld H."/>
            <person name="Bartholomeu D.C."/>
            <person name="Lennard N.J."/>
            <person name="Caler E."/>
            <person name="Hamlin N.E."/>
            <person name="Haas B."/>
            <person name="Bohme U."/>
            <person name="Hannick L."/>
            <person name="Aslett M.A."/>
            <person name="Shallom J."/>
            <person name="Marcello L."/>
            <person name="Hou L."/>
            <person name="Wickstead B."/>
            <person name="Alsmark U.C."/>
            <person name="Arrowsmith C."/>
            <person name="Atkin R.J."/>
            <person name="Barron A.J."/>
            <person name="Bringaud F."/>
            <person name="Brooks K."/>
            <person name="Carrington M."/>
            <person name="Cherevach I."/>
            <person name="Chillingworth T.J."/>
            <person name="Churcher C."/>
            <person name="Clark L.N."/>
            <person name="Corton C.H."/>
            <person name="Cronin A."/>
            <person name="Davies R.M."/>
            <person name="Doggett J."/>
            <person name="Djikeng A."/>
            <person name="Feldblyum T."/>
            <person name="Field M.C."/>
            <person name="Fraser A."/>
            <person name="Goodhead I."/>
            <person name="Hance Z."/>
            <person name="Harper D."/>
            <person name="Harris B.R."/>
            <person name="Hauser H."/>
            <person name="Hostetler J."/>
            <person name="Ivens A."/>
            <person name="Jagels K."/>
            <person name="Johnson D."/>
            <person name="Johnson J."/>
            <person name="Jones K."/>
            <person name="Kerhornou A.X."/>
            <person name="Koo H."/>
            <person name="Larke N."/>
            <person name="Landfear S."/>
            <person name="Larkin C."/>
            <person name="Leech V."/>
            <person name="Line A."/>
            <person name="Lord A."/>
            <person name="Macleod A."/>
            <person name="Mooney P.J."/>
            <person name="Moule S."/>
            <person name="Martin D.M."/>
            <person name="Morgan G.W."/>
            <person name="Mungall K."/>
            <person name="Norbertczak H."/>
            <person name="Ormond D."/>
            <person name="Pai G."/>
            <person name="Peacock C.S."/>
            <person name="Peterson J."/>
            <person name="Quail M.A."/>
            <person name="Rabbinowitsch E."/>
            <person name="Rajandream M.A."/>
            <person name="Reitter C."/>
            <person name="Salzberg S.L."/>
            <person name="Sanders M."/>
            <person name="Schobel S."/>
            <person name="Sharp S."/>
            <person name="Simmonds M."/>
            <person name="Simpson A.J."/>
            <person name="Tallon L."/>
            <person name="Turner C.M."/>
            <person name="Tait A."/>
            <person name="Tivey A.R."/>
            <person name="Van Aken S."/>
            <person name="Walker D."/>
            <person name="Wanless D."/>
            <person name="Wang S."/>
            <person name="White B."/>
            <person name="White O."/>
            <person name="Whitehead S."/>
            <person name="Woodward J."/>
            <person name="Wortman J."/>
            <person name="Adams M.D."/>
            <person name="Embley T.M."/>
            <person name="Gull K."/>
            <person name="Ullu E."/>
            <person name="Barry J.D."/>
            <person name="Fairlamb A.H."/>
            <person name="Opperdoes F."/>
            <person name="Barrell B.G."/>
            <person name="Donelson J.E."/>
            <person name="Hall N."/>
            <person name="Fraser C.M."/>
            <person name="Melville S.E."/>
            <person name="El-Sayed N.M."/>
        </authorList>
    </citation>
    <scope>NUCLEOTIDE SEQUENCE [LARGE SCALE GENOMIC DNA]</scope>
    <source>
        <strain evidence="10">927/4 GUTat10.1</strain>
    </source>
</reference>
<name>Q4GYI9_TRYB2</name>
<feature type="compositionally biased region" description="Polar residues" evidence="6">
    <location>
        <begin position="1610"/>
        <end position="1619"/>
    </location>
</feature>
<dbReference type="RefSeq" id="XP_001219082.1">
    <property type="nucleotide sequence ID" value="XM_001219081.1"/>
</dbReference>
<evidence type="ECO:0000256" key="5">
    <source>
        <dbReference type="ARBA" id="ARBA00023136"/>
    </source>
</evidence>
<feature type="transmembrane region" description="Helical" evidence="7">
    <location>
        <begin position="1173"/>
        <end position="1191"/>
    </location>
</feature>
<feature type="compositionally biased region" description="Polar residues" evidence="6">
    <location>
        <begin position="444"/>
        <end position="457"/>
    </location>
</feature>
<feature type="compositionally biased region" description="Polar residues" evidence="6">
    <location>
        <begin position="122"/>
        <end position="134"/>
    </location>
</feature>
<evidence type="ECO:0000256" key="6">
    <source>
        <dbReference type="SAM" id="MobiDB-lite"/>
    </source>
</evidence>
<dbReference type="Proteomes" id="UP000008524">
    <property type="component" value="Chromosome 1"/>
</dbReference>
<dbReference type="Pfam" id="PF13515">
    <property type="entry name" value="FUSC_2"/>
    <property type="match status" value="1"/>
</dbReference>
<feature type="compositionally biased region" description="Basic and acidic residues" evidence="6">
    <location>
        <begin position="1508"/>
        <end position="1527"/>
    </location>
</feature>
<feature type="region of interest" description="Disordered" evidence="6">
    <location>
        <begin position="1"/>
        <end position="32"/>
    </location>
</feature>
<dbReference type="KEGG" id="tbr:TB927.1.3880"/>
<gene>
    <name evidence="9" type="ORF">TB927.1.3880</name>
</gene>
<feature type="compositionally biased region" description="Basic and acidic residues" evidence="6">
    <location>
        <begin position="1594"/>
        <end position="1603"/>
    </location>
</feature>
<evidence type="ECO:0000313" key="10">
    <source>
        <dbReference type="Proteomes" id="UP000008524"/>
    </source>
</evidence>
<keyword evidence="5 7" id="KW-0472">Membrane</keyword>
<dbReference type="VEuPathDB" id="TriTrypDB:Tb927.1.3880"/>
<protein>
    <recommendedName>
        <fullName evidence="8">Integral membrane bound transporter domain-containing protein</fullName>
    </recommendedName>
</protein>
<feature type="region of interest" description="Disordered" evidence="6">
    <location>
        <begin position="435"/>
        <end position="487"/>
    </location>
</feature>
<feature type="transmembrane region" description="Helical" evidence="7">
    <location>
        <begin position="1121"/>
        <end position="1137"/>
    </location>
</feature>
<feature type="region of interest" description="Disordered" evidence="6">
    <location>
        <begin position="1458"/>
        <end position="1674"/>
    </location>
</feature>
<comment type="subcellular location">
    <subcellularLocation>
        <location evidence="1">Cell membrane</location>
        <topology evidence="1">Multi-pass membrane protein</topology>
    </subcellularLocation>
</comment>
<dbReference type="GO" id="GO:0005886">
    <property type="term" value="C:plasma membrane"/>
    <property type="evidence" value="ECO:0000318"/>
    <property type="project" value="GO_Central"/>
</dbReference>
<evidence type="ECO:0000256" key="2">
    <source>
        <dbReference type="ARBA" id="ARBA00022475"/>
    </source>
</evidence>
<keyword evidence="2" id="KW-1003">Cell membrane</keyword>
<feature type="compositionally biased region" description="Basic and acidic residues" evidence="6">
    <location>
        <begin position="1485"/>
        <end position="1501"/>
    </location>
</feature>
<feature type="compositionally biased region" description="Basic and acidic residues" evidence="6">
    <location>
        <begin position="155"/>
        <end position="171"/>
    </location>
</feature>
<feature type="transmembrane region" description="Helical" evidence="7">
    <location>
        <begin position="699"/>
        <end position="718"/>
    </location>
</feature>
<evidence type="ECO:0000259" key="8">
    <source>
        <dbReference type="Pfam" id="PF13515"/>
    </source>
</evidence>
<dbReference type="InterPro" id="IPR049453">
    <property type="entry name" value="Memb_transporter_dom"/>
</dbReference>
<reference evidence="9 10" key="1">
    <citation type="journal article" date="2003" name="Nucleic Acids Res.">
        <title>The DNA sequence of chromosome I of an African trypanosome: gene content, chromosome organisation, recombination and polymorphism.</title>
        <authorList>
            <person name="Hall N."/>
            <person name="Berriman M."/>
            <person name="Lennard N.J."/>
            <person name="Harris B.R."/>
            <person name="Hertz-Fowler C."/>
            <person name="Bart-Delabesse E.N."/>
            <person name="Gerrare C.S."/>
            <person name="Atkin R.J."/>
            <person name="Barron A.J."/>
            <person name="Bowman S."/>
            <person name="Bray-Allen S.P."/>
            <person name="Bringaud F."/>
            <person name="Clark L.N."/>
            <person name="Corton C.H."/>
            <person name="Cronin A."/>
            <person name="Davies R."/>
            <person name="Doggett J."/>
            <person name="Fraser A."/>
            <person name="Gruter E."/>
            <person name="Hall S."/>
            <person name="Harper A.D."/>
            <person name="Kay M.P."/>
            <person name="Leech V."/>
            <person name="Mayes R."/>
            <person name="Price C."/>
            <person name="Quail M.A."/>
            <person name="Rabbinowitch E."/>
            <person name="Reitter C."/>
            <person name="Rutherford K."/>
            <person name="Sasse J."/>
            <person name="Sharp S."/>
            <person name="Shownkeen R."/>
            <person name="Macleod A."/>
            <person name="Taylor S."/>
            <person name="Tweedie A."/>
            <person name="Turner C.M.R."/>
            <person name="Tait A."/>
            <person name="Gull K."/>
            <person name="Barrell B."/>
            <person name="Melville S.E."/>
        </authorList>
    </citation>
    <scope>NUCLEOTIDE SEQUENCE [LARGE SCALE GENOMIC DNA]</scope>
    <source>
        <strain evidence="9 10">927/4 GUTat10.1</strain>
    </source>
</reference>
<keyword evidence="10" id="KW-1185">Reference proteome</keyword>
<dbReference type="GeneID" id="4357462"/>
<dbReference type="OMA" id="QTSKEYY"/>
<feature type="transmembrane region" description="Helical" evidence="7">
    <location>
        <begin position="775"/>
        <end position="795"/>
    </location>
</feature>
<feature type="compositionally biased region" description="Basic and acidic residues" evidence="6">
    <location>
        <begin position="1545"/>
        <end position="1555"/>
    </location>
</feature>
<evidence type="ECO:0000256" key="3">
    <source>
        <dbReference type="ARBA" id="ARBA00022692"/>
    </source>
</evidence>
<dbReference type="EMBL" id="AL929603">
    <property type="protein sequence ID" value="CAJ16595.1"/>
    <property type="molecule type" value="Genomic_DNA"/>
</dbReference>
<feature type="domain" description="Integral membrane bound transporter" evidence="8">
    <location>
        <begin position="1068"/>
        <end position="1184"/>
    </location>
</feature>
<sequence length="1737" mass="188008">MSDDSATGNLGSPTRLGGSSSPPAFSVSCDNGVSDTRLASSGRCNIDPSRSAAIERFLLGAQTTTAPPLGGGLATSVASTSAPGGDYIRGPQSAVDNVSFVSVKHPESADAPLSEPKPAASPKNTFTVAKSSGTVVGRSSRLGEKSLEPSAGAEAKIKSPKEIPPEAEPRGRTPPSRGRVKLVLDTPVQLRSPVSERSPTPPVEVRSALAQPRTTTLTKCSSVGRPAAVFYGSPDGTRKCGIKRTKSLGDLSQALLRGDRAADVSEWLAECSSHRRADRSAASVAGSGVYQRGSGFSEFVSLGPVTARSDRGGKSGVRTQLRAVDRVRRGEDLSRADAHFDPSPGLGRGGRHEWQRGGFARGRFAEDRAYGHVGPGSPGLQSHASAPQLPYFGGMRGAERDMDTSIGGRSLGAPSVHGAMSDQFVGQHIRVRATSVTRAARPESPTTAFTPGTQGSGFASPGVGGKGSQPSPSHVAASNLGQAHPPVGQATHAERMFMSLIADRSRERRQHFQRTPSTFSLPVNCSTDVSPVRDLSSPGSFQSPSVCHGASGGGVGGGGKGGDGSGGGGGKGGGGGGDRGGNKKGGRAGKVASSAGDEEENEERQYKERSCTALHSIPWDQRAFLPVGGFGMKRFSIFSAPLFWEKLDWTVRASLFTVLPLMILTLEPKTEHIFPMPSSVAFLAFWISMPTFGSGLREFIIALKGYALSLLLLLFVVLVDPQSTWLILLLLFIFVLSTAFFAEELKKTCAYCLTVFLMERQAKPAETGIEFVKDYFITLLIALAFGLAAFFIPSIRWSSDLAKAKVSFLGNSLSIFVQGTCSSFWTRSPLERELHILRLRQLQFTAKKAADKAREFLEEADYEPHTGHQMEGIKQRLDFFTNMHGILSSMVQVVELVNDDPGRIETPVCISFGEAIEEDLAIISSAMDSTILKISDFKNGVNEEDIHLFCEARERFQDRLAEVRQQVILNNEMYETGESDVLLGFFMFSVDELCEVISSFNPSIEAKSRFLSLSREFLSSFKSPYEALRRLVMTIIHRRTITRRAKEAIKLALCMTLPSIFQVYALDNNATSPVAGAAIIAFVYSSTGAQSFTYAVNRVLGTVLGSLCALIAVQVADGRRLVLYVAVAIISFLGAYVQTSKEYYAAGNAICNSVISVITQYKNSEAAMVRIQQNLFAIIIYFCITMVLWPMRARNKVYMSFDISLRCFREATCRLLRNLDMPEDVNEVDATTTEALAQWNKKISRQAFFLPGAATEPTLVGASFPEPAWSRLIDVQWKLWAIVSMMRFAYVTFMASKVDDETELSVHWVVLRRISPFAKDMCDLLYATVDLCLLILNKTAIVPSAHLTRLRHGMLDAEHSIVETYIQTLAHKIAGDGGSANNSCSDMGSGPGGGSDGVSSHLDMHSPRGVSHPDSGVAQRRRKPRVTDGYFVYNVTEEEEELMRTFRNRTCNARQLTQTCDNDSHGGRSDNGSDGDGGRKPGHRKGSDSSRDVRTPDKDDGNGSGNKSFEKAEDIEEITHEHGEKGGVRRALRQLLRRRTTGRPSDAETDRRKEASSNAPAVAACHSQTDEAADVHNSDDDVEPLVKGPRRDRKKEGGERLYSESEVTLVHSQSDNSQVETREYTMEKSSKAGKQLEKQSKNETLRPSAAAAASPAPAADICTRSEDGSSSHSVGGDGVFPACSFFDAKEKELVLSNRDIHSLEAFLFGVRALTVQLGDLQKALLEMVHSNELEKTM</sequence>
<keyword evidence="4 7" id="KW-1133">Transmembrane helix</keyword>
<feature type="transmembrane region" description="Helical" evidence="7">
    <location>
        <begin position="725"/>
        <end position="742"/>
    </location>
</feature>
<dbReference type="AlphaFoldDB" id="Q4GYI9"/>
<dbReference type="OrthoDB" id="251552at2759"/>
<proteinExistence type="predicted"/>
<evidence type="ECO:0000256" key="1">
    <source>
        <dbReference type="ARBA" id="ARBA00004651"/>
    </source>
</evidence>
<dbReference type="PANTHER" id="PTHR30509:SF9">
    <property type="entry name" value="MULTIDRUG RESISTANCE PROTEIN MDTO"/>
    <property type="match status" value="1"/>
</dbReference>
<organism evidence="9 10">
    <name type="scientific">Trypanosoma brucei brucei (strain 927/4 GUTat10.1)</name>
    <dbReference type="NCBI Taxonomy" id="185431"/>
    <lineage>
        <taxon>Eukaryota</taxon>
        <taxon>Discoba</taxon>
        <taxon>Euglenozoa</taxon>
        <taxon>Kinetoplastea</taxon>
        <taxon>Metakinetoplastina</taxon>
        <taxon>Trypanosomatida</taxon>
        <taxon>Trypanosomatidae</taxon>
        <taxon>Trypanosoma</taxon>
    </lineage>
</organism>
<keyword evidence="3 7" id="KW-0812">Transmembrane</keyword>
<feature type="transmembrane region" description="Helical" evidence="7">
    <location>
        <begin position="1095"/>
        <end position="1114"/>
    </location>
</feature>
<dbReference type="GO" id="GO:0020016">
    <property type="term" value="C:ciliary pocket"/>
    <property type="evidence" value="ECO:0000314"/>
    <property type="project" value="GeneDB"/>
</dbReference>
<dbReference type="PaxDb" id="5691-CAJ16595"/>
<feature type="region of interest" description="Disordered" evidence="6">
    <location>
        <begin position="106"/>
        <end position="218"/>
    </location>
</feature>
<feature type="compositionally biased region" description="Basic residues" evidence="6">
    <location>
        <begin position="1528"/>
        <end position="1541"/>
    </location>
</feature>
<dbReference type="PANTHER" id="PTHR30509">
    <property type="entry name" value="P-HYDROXYBENZOIC ACID EFFLUX PUMP SUBUNIT-RELATED"/>
    <property type="match status" value="1"/>
</dbReference>
<dbReference type="eggNOG" id="ENOG502RSIY">
    <property type="taxonomic scope" value="Eukaryota"/>
</dbReference>
<feature type="region of interest" description="Disordered" evidence="6">
    <location>
        <begin position="1381"/>
        <end position="1423"/>
    </location>
</feature>
<evidence type="ECO:0000256" key="4">
    <source>
        <dbReference type="ARBA" id="ARBA00022989"/>
    </source>
</evidence>
<dbReference type="STRING" id="185431.Q4GYI9"/>
<evidence type="ECO:0000256" key="7">
    <source>
        <dbReference type="SAM" id="Phobius"/>
    </source>
</evidence>
<feature type="compositionally biased region" description="Basic and acidic residues" evidence="6">
    <location>
        <begin position="1620"/>
        <end position="1644"/>
    </location>
</feature>
<feature type="compositionally biased region" description="Low complexity" evidence="6">
    <location>
        <begin position="1647"/>
        <end position="1659"/>
    </location>
</feature>
<dbReference type="InParanoid" id="Q4GYI9"/>
<evidence type="ECO:0000313" key="9">
    <source>
        <dbReference type="EMBL" id="CAJ16595.1"/>
    </source>
</evidence>
<feature type="transmembrane region" description="Helical" evidence="7">
    <location>
        <begin position="1048"/>
        <end position="1066"/>
    </location>
</feature>
<feature type="region of interest" description="Disordered" evidence="6">
    <location>
        <begin position="507"/>
        <end position="607"/>
    </location>
</feature>